<sequence>MHGMSERQPRYREIRVGSHLLRTAVWEGTGAQTPLLFFNGIGANIELIAPLADELSDRDIIALDAPGVGGSPAAAFPYRPWQFARMAAGVLDELGYDEVDVLGVSWGGAMAQQFAFQFSKRVRHLVLAATSAGMFMVPGKPKALMKLAHPRRYMDSDYMMKHFETLYGDEGDGADHSKRLRAPSMRGYFYQLLAGLGWTSLPFLPFIKQPTLVLAGKNDQIVPVVNARILAHCIPNARLEIVSGGHLFLVSRPDEVMPLIRDFLDKEPAKRPFASSSFKGERRFRGTGKSVRPAV</sequence>
<dbReference type="InterPro" id="IPR050266">
    <property type="entry name" value="AB_hydrolase_sf"/>
</dbReference>
<dbReference type="PANTHER" id="PTHR43798:SF5">
    <property type="entry name" value="MONOACYLGLYCEROL LIPASE ABHD6"/>
    <property type="match status" value="1"/>
</dbReference>
<gene>
    <name evidence="3" type="ordered locus">Plav_1130</name>
</gene>
<dbReference type="KEGG" id="pla:Plav_1130"/>
<protein>
    <submittedName>
        <fullName evidence="3">Poly(3-hydroxyalkanoate) depolymerase</fullName>
    </submittedName>
</protein>
<reference evidence="3 4" key="1">
    <citation type="journal article" date="2011" name="Stand. Genomic Sci.">
        <title>Complete genome sequence of Parvibaculum lavamentivorans type strain (DS-1(T)).</title>
        <authorList>
            <person name="Schleheck D."/>
            <person name="Weiss M."/>
            <person name="Pitluck S."/>
            <person name="Bruce D."/>
            <person name="Land M.L."/>
            <person name="Han S."/>
            <person name="Saunders E."/>
            <person name="Tapia R."/>
            <person name="Detter C."/>
            <person name="Brettin T."/>
            <person name="Han J."/>
            <person name="Woyke T."/>
            <person name="Goodwin L."/>
            <person name="Pennacchio L."/>
            <person name="Nolan M."/>
            <person name="Cook A.M."/>
            <person name="Kjelleberg S."/>
            <person name="Thomas T."/>
        </authorList>
    </citation>
    <scope>NUCLEOTIDE SEQUENCE [LARGE SCALE GENOMIC DNA]</scope>
    <source>
        <strain evidence="4">DS-1 / DSM 13023 / NCIMB 13966</strain>
    </source>
</reference>
<dbReference type="InterPro" id="IPR011942">
    <property type="entry name" value="PHA_depoly_arom"/>
</dbReference>
<keyword evidence="4" id="KW-1185">Reference proteome</keyword>
<dbReference type="AlphaFoldDB" id="A7HS68"/>
<feature type="region of interest" description="Disordered" evidence="1">
    <location>
        <begin position="273"/>
        <end position="295"/>
    </location>
</feature>
<dbReference type="InterPro" id="IPR029058">
    <property type="entry name" value="AB_hydrolase_fold"/>
</dbReference>
<evidence type="ECO:0000256" key="1">
    <source>
        <dbReference type="SAM" id="MobiDB-lite"/>
    </source>
</evidence>
<dbReference type="GO" id="GO:0046464">
    <property type="term" value="P:acylglycerol catabolic process"/>
    <property type="evidence" value="ECO:0007669"/>
    <property type="project" value="TreeGrafter"/>
</dbReference>
<feature type="domain" description="AB hydrolase-1" evidence="2">
    <location>
        <begin position="34"/>
        <end position="251"/>
    </location>
</feature>
<dbReference type="GO" id="GO:0047372">
    <property type="term" value="F:monoacylglycerol lipase activity"/>
    <property type="evidence" value="ECO:0007669"/>
    <property type="project" value="TreeGrafter"/>
</dbReference>
<evidence type="ECO:0000313" key="4">
    <source>
        <dbReference type="Proteomes" id="UP000006377"/>
    </source>
</evidence>
<dbReference type="InterPro" id="IPR000073">
    <property type="entry name" value="AB_hydrolase_1"/>
</dbReference>
<dbReference type="STRING" id="402881.Plav_1130"/>
<dbReference type="eggNOG" id="COG2267">
    <property type="taxonomic scope" value="Bacteria"/>
</dbReference>
<dbReference type="PANTHER" id="PTHR43798">
    <property type="entry name" value="MONOACYLGLYCEROL LIPASE"/>
    <property type="match status" value="1"/>
</dbReference>
<dbReference type="SUPFAM" id="SSF53474">
    <property type="entry name" value="alpha/beta-Hydrolases"/>
    <property type="match status" value="1"/>
</dbReference>
<dbReference type="GO" id="GO:0016020">
    <property type="term" value="C:membrane"/>
    <property type="evidence" value="ECO:0007669"/>
    <property type="project" value="TreeGrafter"/>
</dbReference>
<dbReference type="Gene3D" id="3.40.50.1820">
    <property type="entry name" value="alpha/beta hydrolase"/>
    <property type="match status" value="1"/>
</dbReference>
<accession>A7HS68</accession>
<dbReference type="Proteomes" id="UP000006377">
    <property type="component" value="Chromosome"/>
</dbReference>
<evidence type="ECO:0000313" key="3">
    <source>
        <dbReference type="EMBL" id="ABS62751.1"/>
    </source>
</evidence>
<dbReference type="HOGENOM" id="CLU_020336_50_3_5"/>
<proteinExistence type="predicted"/>
<dbReference type="PRINTS" id="PR00111">
    <property type="entry name" value="ABHYDROLASE"/>
</dbReference>
<name>A7HS68_PARL1</name>
<organism evidence="3 4">
    <name type="scientific">Parvibaculum lavamentivorans (strain DS-1 / DSM 13023 / NCIMB 13966)</name>
    <dbReference type="NCBI Taxonomy" id="402881"/>
    <lineage>
        <taxon>Bacteria</taxon>
        <taxon>Pseudomonadati</taxon>
        <taxon>Pseudomonadota</taxon>
        <taxon>Alphaproteobacteria</taxon>
        <taxon>Hyphomicrobiales</taxon>
        <taxon>Parvibaculaceae</taxon>
        <taxon>Parvibaculum</taxon>
    </lineage>
</organism>
<dbReference type="NCBIfam" id="TIGR02240">
    <property type="entry name" value="PHA_depoly_arom"/>
    <property type="match status" value="1"/>
</dbReference>
<evidence type="ECO:0000259" key="2">
    <source>
        <dbReference type="Pfam" id="PF00561"/>
    </source>
</evidence>
<dbReference type="EMBL" id="CP000774">
    <property type="protein sequence ID" value="ABS62751.1"/>
    <property type="molecule type" value="Genomic_DNA"/>
</dbReference>
<dbReference type="Pfam" id="PF00561">
    <property type="entry name" value="Abhydrolase_1"/>
    <property type="match status" value="1"/>
</dbReference>